<dbReference type="Pfam" id="PF03822">
    <property type="entry name" value="NAF"/>
    <property type="match status" value="1"/>
</dbReference>
<dbReference type="GO" id="GO:0007165">
    <property type="term" value="P:signal transduction"/>
    <property type="evidence" value="ECO:0007669"/>
    <property type="project" value="InterPro"/>
</dbReference>
<name>A0AAV5FGL5_ELECO</name>
<dbReference type="Proteomes" id="UP001054889">
    <property type="component" value="Unassembled WGS sequence"/>
</dbReference>
<dbReference type="SMART" id="SM00220">
    <property type="entry name" value="S_TKc"/>
    <property type="match status" value="1"/>
</dbReference>
<evidence type="ECO:0000256" key="11">
    <source>
        <dbReference type="ARBA" id="ARBA00048679"/>
    </source>
</evidence>
<protein>
    <recommendedName>
        <fullName evidence="3">non-specific serine/threonine protein kinase</fullName>
        <ecNumber evidence="3">2.7.11.1</ecNumber>
    </recommendedName>
</protein>
<evidence type="ECO:0000256" key="2">
    <source>
        <dbReference type="ARBA" id="ARBA00006234"/>
    </source>
</evidence>
<evidence type="ECO:0000259" key="15">
    <source>
        <dbReference type="PROSITE" id="PS50011"/>
    </source>
</evidence>
<dbReference type="InterPro" id="IPR008271">
    <property type="entry name" value="Ser/Thr_kinase_AS"/>
</dbReference>
<dbReference type="FunFam" id="1.10.510.10:FF:000571">
    <property type="entry name" value="Maternal embryonic leucine zipper kinase"/>
    <property type="match status" value="1"/>
</dbReference>
<evidence type="ECO:0000256" key="7">
    <source>
        <dbReference type="ARBA" id="ARBA00022777"/>
    </source>
</evidence>
<evidence type="ECO:0000256" key="3">
    <source>
        <dbReference type="ARBA" id="ARBA00012513"/>
    </source>
</evidence>
<evidence type="ECO:0000256" key="9">
    <source>
        <dbReference type="ARBA" id="ARBA00023211"/>
    </source>
</evidence>
<dbReference type="InterPro" id="IPR011009">
    <property type="entry name" value="Kinase-like_dom_sf"/>
</dbReference>
<evidence type="ECO:0000256" key="1">
    <source>
        <dbReference type="ARBA" id="ARBA00001936"/>
    </source>
</evidence>
<keyword evidence="4 14" id="KW-0723">Serine/threonine-protein kinase</keyword>
<comment type="catalytic activity">
    <reaction evidence="10">
        <text>L-threonyl-[protein] + ATP = O-phospho-L-threonyl-[protein] + ADP + H(+)</text>
        <dbReference type="Rhea" id="RHEA:46608"/>
        <dbReference type="Rhea" id="RHEA-COMP:11060"/>
        <dbReference type="Rhea" id="RHEA-COMP:11605"/>
        <dbReference type="ChEBI" id="CHEBI:15378"/>
        <dbReference type="ChEBI" id="CHEBI:30013"/>
        <dbReference type="ChEBI" id="CHEBI:30616"/>
        <dbReference type="ChEBI" id="CHEBI:61977"/>
        <dbReference type="ChEBI" id="CHEBI:456216"/>
        <dbReference type="EC" id="2.7.11.1"/>
    </reaction>
</comment>
<dbReference type="AlphaFoldDB" id="A0AAV5FGL5"/>
<dbReference type="InterPro" id="IPR000719">
    <property type="entry name" value="Prot_kinase_dom"/>
</dbReference>
<comment type="function">
    <text evidence="12">CIPK serine-threonine protein kinases interact with CBL proteins. Binding of a CBL protein to the regulatory NAF domain of CIPK protein lead to the activation of the kinase in a calcium-dependent manner.</text>
</comment>
<feature type="domain" description="Protein kinase" evidence="15">
    <location>
        <begin position="28"/>
        <end position="284"/>
    </location>
</feature>
<dbReference type="GO" id="GO:0005524">
    <property type="term" value="F:ATP binding"/>
    <property type="evidence" value="ECO:0007669"/>
    <property type="project" value="UniProtKB-UniRule"/>
</dbReference>
<evidence type="ECO:0000313" key="18">
    <source>
        <dbReference type="Proteomes" id="UP001054889"/>
    </source>
</evidence>
<evidence type="ECO:0000256" key="5">
    <source>
        <dbReference type="ARBA" id="ARBA00022679"/>
    </source>
</evidence>
<dbReference type="PANTHER" id="PTHR43895:SF151">
    <property type="entry name" value="CBL-INTERACTING SERINE_THREONINE-PROTEIN KINASE 11"/>
    <property type="match status" value="1"/>
</dbReference>
<proteinExistence type="inferred from homology"/>
<keyword evidence="7" id="KW-0418">Kinase</keyword>
<feature type="domain" description="NAF" evidence="16">
    <location>
        <begin position="319"/>
        <end position="343"/>
    </location>
</feature>
<evidence type="ECO:0000256" key="14">
    <source>
        <dbReference type="RuleBase" id="RU000304"/>
    </source>
</evidence>
<dbReference type="SUPFAM" id="SSF56112">
    <property type="entry name" value="Protein kinase-like (PK-like)"/>
    <property type="match status" value="1"/>
</dbReference>
<dbReference type="Gene3D" id="1.10.510.10">
    <property type="entry name" value="Transferase(Phosphotransferase) domain 1"/>
    <property type="match status" value="1"/>
</dbReference>
<evidence type="ECO:0000256" key="8">
    <source>
        <dbReference type="ARBA" id="ARBA00022840"/>
    </source>
</evidence>
<evidence type="ECO:0000256" key="12">
    <source>
        <dbReference type="ARBA" id="ARBA00058225"/>
    </source>
</evidence>
<organism evidence="17 18">
    <name type="scientific">Eleusine coracana subsp. coracana</name>
    <dbReference type="NCBI Taxonomy" id="191504"/>
    <lineage>
        <taxon>Eukaryota</taxon>
        <taxon>Viridiplantae</taxon>
        <taxon>Streptophyta</taxon>
        <taxon>Embryophyta</taxon>
        <taxon>Tracheophyta</taxon>
        <taxon>Spermatophyta</taxon>
        <taxon>Magnoliopsida</taxon>
        <taxon>Liliopsida</taxon>
        <taxon>Poales</taxon>
        <taxon>Poaceae</taxon>
        <taxon>PACMAD clade</taxon>
        <taxon>Chloridoideae</taxon>
        <taxon>Cynodonteae</taxon>
        <taxon>Eleusininae</taxon>
        <taxon>Eleusine</taxon>
    </lineage>
</organism>
<reference evidence="17" key="2">
    <citation type="submission" date="2021-12" db="EMBL/GenBank/DDBJ databases">
        <title>Resequencing data analysis of finger millet.</title>
        <authorList>
            <person name="Hatakeyama M."/>
            <person name="Aluri S."/>
            <person name="Balachadran M.T."/>
            <person name="Sivarajan S.R."/>
            <person name="Poveda L."/>
            <person name="Shimizu-Inatsugi R."/>
            <person name="Schlapbach R."/>
            <person name="Sreeman S.M."/>
            <person name="Shimizu K.K."/>
        </authorList>
    </citation>
    <scope>NUCLEOTIDE SEQUENCE</scope>
</reference>
<evidence type="ECO:0000313" key="17">
    <source>
        <dbReference type="EMBL" id="GJN33421.1"/>
    </source>
</evidence>
<comment type="caution">
    <text evidence="17">The sequence shown here is derived from an EMBL/GenBank/DDBJ whole genome shotgun (WGS) entry which is preliminary data.</text>
</comment>
<dbReference type="EMBL" id="BQKI01000084">
    <property type="protein sequence ID" value="GJN33421.1"/>
    <property type="molecule type" value="Genomic_DNA"/>
</dbReference>
<dbReference type="GO" id="GO:0004674">
    <property type="term" value="F:protein serine/threonine kinase activity"/>
    <property type="evidence" value="ECO:0007669"/>
    <property type="project" value="UniProtKB-KW"/>
</dbReference>
<sequence>MSPATGSVPSAATAGVEAAAGTVLLGRYELGGLLGRGASAKVYLARDLLTGRSVAIKSFPNPRAGGDSGGDQPIEREAAILRRLRHRHVVRLHEILATRKKVHFVLDLAAGGELFSLVDASGRMAEPMARHYFRQLVSAVRYCHARGVFHRDIKPENLLLDAAGDLKVADFGLGAYSSSDHQQELRHTLCGTPAYVAPEILSKKGYDPGKVDVWSCGVVLFVLAAGYLPFNDASLVNMYRKIYAGKFRCPSWFSPSLRHLVRRILDPNPATRIDADGIMSHPWFCDGATDDDIVHIMRGGHDEEAQAWLKTEFKHEDDLMARDMTAFDILTFSSGSDLSAMFGAGPGKERVFVSEPATAILGRVEDAAKKEGYRVIRREGKKGPVYLEEESGGIVAKVAVFKIADAVSVVEVVKGDGVEAALFWKERLQPAVKPLPLPALLSSS</sequence>
<dbReference type="PANTHER" id="PTHR43895">
    <property type="entry name" value="CALCIUM/CALMODULIN-DEPENDENT PROTEIN KINASE KINASE-RELATED"/>
    <property type="match status" value="1"/>
</dbReference>
<dbReference type="InterPro" id="IPR004041">
    <property type="entry name" value="NAF_dom"/>
</dbReference>
<reference evidence="17" key="1">
    <citation type="journal article" date="2018" name="DNA Res.">
        <title>Multiple hybrid de novo genome assembly of finger millet, an orphan allotetraploid crop.</title>
        <authorList>
            <person name="Hatakeyama M."/>
            <person name="Aluri S."/>
            <person name="Balachadran M.T."/>
            <person name="Sivarajan S.R."/>
            <person name="Patrignani A."/>
            <person name="Gruter S."/>
            <person name="Poveda L."/>
            <person name="Shimizu-Inatsugi R."/>
            <person name="Baeten J."/>
            <person name="Francoijs K.J."/>
            <person name="Nataraja K.N."/>
            <person name="Reddy Y.A.N."/>
            <person name="Phadnis S."/>
            <person name="Ravikumar R.L."/>
            <person name="Schlapbach R."/>
            <person name="Sreeman S.M."/>
            <person name="Shimizu K.K."/>
        </authorList>
    </citation>
    <scope>NUCLEOTIDE SEQUENCE</scope>
</reference>
<comment type="cofactor">
    <cofactor evidence="1">
        <name>Mn(2+)</name>
        <dbReference type="ChEBI" id="CHEBI:29035"/>
    </cofactor>
</comment>
<dbReference type="Gene3D" id="3.30.200.20">
    <property type="entry name" value="Phosphorylase Kinase, domain 1"/>
    <property type="match status" value="1"/>
</dbReference>
<comment type="similarity">
    <text evidence="2">Belongs to the protein kinase superfamily. CAMK Ser/Thr protein kinase family. SNF1 subfamily.</text>
</comment>
<dbReference type="PROSITE" id="PS00107">
    <property type="entry name" value="PROTEIN_KINASE_ATP"/>
    <property type="match status" value="1"/>
</dbReference>
<dbReference type="Pfam" id="PF00069">
    <property type="entry name" value="Pkinase"/>
    <property type="match status" value="1"/>
</dbReference>
<keyword evidence="6 13" id="KW-0547">Nucleotide-binding</keyword>
<dbReference type="EC" id="2.7.11.1" evidence="3"/>
<feature type="binding site" evidence="13">
    <location>
        <position position="57"/>
    </location>
    <ligand>
        <name>ATP</name>
        <dbReference type="ChEBI" id="CHEBI:30616"/>
    </ligand>
</feature>
<evidence type="ECO:0000259" key="16">
    <source>
        <dbReference type="PROSITE" id="PS50816"/>
    </source>
</evidence>
<keyword evidence="8 13" id="KW-0067">ATP-binding</keyword>
<dbReference type="CDD" id="cd12195">
    <property type="entry name" value="CIPK_C"/>
    <property type="match status" value="1"/>
</dbReference>
<keyword evidence="9" id="KW-0464">Manganese</keyword>
<dbReference type="PROSITE" id="PS50816">
    <property type="entry name" value="NAF"/>
    <property type="match status" value="1"/>
</dbReference>
<accession>A0AAV5FGL5</accession>
<dbReference type="PROSITE" id="PS00108">
    <property type="entry name" value="PROTEIN_KINASE_ST"/>
    <property type="match status" value="1"/>
</dbReference>
<dbReference type="PROSITE" id="PS50011">
    <property type="entry name" value="PROTEIN_KINASE_DOM"/>
    <property type="match status" value="1"/>
</dbReference>
<evidence type="ECO:0000256" key="10">
    <source>
        <dbReference type="ARBA" id="ARBA00047899"/>
    </source>
</evidence>
<evidence type="ECO:0000256" key="13">
    <source>
        <dbReference type="PROSITE-ProRule" id="PRU10141"/>
    </source>
</evidence>
<dbReference type="InterPro" id="IPR018451">
    <property type="entry name" value="NAF/FISL_domain"/>
</dbReference>
<evidence type="ECO:0000256" key="4">
    <source>
        <dbReference type="ARBA" id="ARBA00022527"/>
    </source>
</evidence>
<evidence type="ECO:0000256" key="6">
    <source>
        <dbReference type="ARBA" id="ARBA00022741"/>
    </source>
</evidence>
<comment type="catalytic activity">
    <reaction evidence="11">
        <text>L-seryl-[protein] + ATP = O-phospho-L-seryl-[protein] + ADP + H(+)</text>
        <dbReference type="Rhea" id="RHEA:17989"/>
        <dbReference type="Rhea" id="RHEA-COMP:9863"/>
        <dbReference type="Rhea" id="RHEA-COMP:11604"/>
        <dbReference type="ChEBI" id="CHEBI:15378"/>
        <dbReference type="ChEBI" id="CHEBI:29999"/>
        <dbReference type="ChEBI" id="CHEBI:30616"/>
        <dbReference type="ChEBI" id="CHEBI:83421"/>
        <dbReference type="ChEBI" id="CHEBI:456216"/>
        <dbReference type="EC" id="2.7.11.1"/>
    </reaction>
</comment>
<dbReference type="Gene3D" id="3.30.310.80">
    <property type="entry name" value="Kinase associated domain 1, KA1"/>
    <property type="match status" value="1"/>
</dbReference>
<keyword evidence="18" id="KW-1185">Reference proteome</keyword>
<gene>
    <name evidence="17" type="primary">gb22019</name>
    <name evidence="17" type="ORF">PR202_gb22019</name>
</gene>
<keyword evidence="5" id="KW-0808">Transferase</keyword>
<dbReference type="InterPro" id="IPR017441">
    <property type="entry name" value="Protein_kinase_ATP_BS"/>
</dbReference>